<dbReference type="Proteomes" id="UP000600865">
    <property type="component" value="Unassembled WGS sequence"/>
</dbReference>
<keyword evidence="4" id="KW-1185">Reference proteome</keyword>
<evidence type="ECO:0000313" key="3">
    <source>
        <dbReference type="EMBL" id="GGX74095.1"/>
    </source>
</evidence>
<dbReference type="InterPro" id="IPR031571">
    <property type="entry name" value="RcpC_dom"/>
</dbReference>
<evidence type="ECO:0000256" key="1">
    <source>
        <dbReference type="SAM" id="MobiDB-lite"/>
    </source>
</evidence>
<evidence type="ECO:0000313" key="4">
    <source>
        <dbReference type="Proteomes" id="UP000600865"/>
    </source>
</evidence>
<feature type="domain" description="Flp pilus assembly protein RcpC/CpaB" evidence="2">
    <location>
        <begin position="136"/>
        <end position="242"/>
    </location>
</feature>
<dbReference type="EMBL" id="BMYV01000003">
    <property type="protein sequence ID" value="GGX74095.1"/>
    <property type="molecule type" value="Genomic_DNA"/>
</dbReference>
<organism evidence="3 4">
    <name type="scientific">Litorimonas cladophorae</name>
    <dbReference type="NCBI Taxonomy" id="1220491"/>
    <lineage>
        <taxon>Bacteria</taxon>
        <taxon>Pseudomonadati</taxon>
        <taxon>Pseudomonadota</taxon>
        <taxon>Alphaproteobacteria</taxon>
        <taxon>Maricaulales</taxon>
        <taxon>Robiginitomaculaceae</taxon>
    </lineage>
</organism>
<dbReference type="AlphaFoldDB" id="A0A918KUM4"/>
<dbReference type="CDD" id="cd11614">
    <property type="entry name" value="SAF_CpaB_FlgA_like"/>
    <property type="match status" value="1"/>
</dbReference>
<dbReference type="InterPro" id="IPR017592">
    <property type="entry name" value="Pilus_assmbl_Flp-typ_CpaB"/>
</dbReference>
<dbReference type="RefSeq" id="WP_189586799.1">
    <property type="nucleotide sequence ID" value="NZ_BMYV01000003.1"/>
</dbReference>
<feature type="region of interest" description="Disordered" evidence="1">
    <location>
        <begin position="258"/>
        <end position="286"/>
    </location>
</feature>
<feature type="compositionally biased region" description="Basic residues" evidence="1">
    <location>
        <begin position="271"/>
        <end position="281"/>
    </location>
</feature>
<comment type="caution">
    <text evidence="3">The sequence shown here is derived from an EMBL/GenBank/DDBJ whole genome shotgun (WGS) entry which is preliminary data.</text>
</comment>
<evidence type="ECO:0000259" key="2">
    <source>
        <dbReference type="Pfam" id="PF16976"/>
    </source>
</evidence>
<name>A0A918KUM4_9PROT</name>
<accession>A0A918KUM4</accession>
<proteinExistence type="predicted"/>
<gene>
    <name evidence="3" type="ORF">GCM10011309_25290</name>
</gene>
<reference evidence="3 4" key="1">
    <citation type="journal article" date="2014" name="Int. J. Syst. Evol. Microbiol.">
        <title>Complete genome sequence of Corynebacterium casei LMG S-19264T (=DSM 44701T), isolated from a smear-ripened cheese.</title>
        <authorList>
            <consortium name="US DOE Joint Genome Institute (JGI-PGF)"/>
            <person name="Walter F."/>
            <person name="Albersmeier A."/>
            <person name="Kalinowski J."/>
            <person name="Ruckert C."/>
        </authorList>
    </citation>
    <scope>NUCLEOTIDE SEQUENCE [LARGE SCALE GENOMIC DNA]</scope>
    <source>
        <strain evidence="3 4">KCTC 23968</strain>
    </source>
</reference>
<dbReference type="NCBIfam" id="TIGR03177">
    <property type="entry name" value="pilus_cpaB"/>
    <property type="match status" value="1"/>
</dbReference>
<sequence length="320" mass="34114">MRTNTLVTLGASAVFGVMAIVLARGWIEGAVEDEFRQAPITTATQSSAPAPSRVATVSVVVANSDLLFGDELTPDVLRVVDMPEDMAPLDALQGLDDVFPSDYAPLTTGPLVALDDIRMNEVILPHRISGLNGRGSLSARIRPGYRAVSVRVDDVTGVAGFIVPGDLVDVQYISEPDPSADTPIYRSDVLLQSVRVLAIDQSQNRRQDAPEVARTVTLEVSHMDAQALSIAQERGVLSLVLRAVGEALPSTTKSLDTRQLDRRANSNSAAKKPKRPVKVTPKKAPPAIAQITVIRGDATQSVSVRREALPRSTDTDLAGG</sequence>
<dbReference type="Pfam" id="PF16976">
    <property type="entry name" value="RcpC"/>
    <property type="match status" value="1"/>
</dbReference>
<protein>
    <recommendedName>
        <fullName evidence="2">Flp pilus assembly protein RcpC/CpaB domain-containing protein</fullName>
    </recommendedName>
</protein>
<feature type="region of interest" description="Disordered" evidence="1">
    <location>
        <begin position="299"/>
        <end position="320"/>
    </location>
</feature>